<dbReference type="HOGENOM" id="CLU_200762_0_0_1"/>
<sequence>MNSGAMRVNLLGTYLAANPTIARNMNSSMFPVIKHKVIGGCRLRLPSPDLKVVEHSFHVLTLQDTYNQHVFFPY</sequence>
<name>F0WQN1_9STRA</name>
<proteinExistence type="predicted"/>
<reference evidence="1" key="2">
    <citation type="submission" date="2011-02" db="EMBL/GenBank/DDBJ databases">
        <authorList>
            <person name="MacLean D."/>
        </authorList>
    </citation>
    <scope>NUCLEOTIDE SEQUENCE</scope>
</reference>
<organism evidence="1">
    <name type="scientific">Albugo laibachii Nc14</name>
    <dbReference type="NCBI Taxonomy" id="890382"/>
    <lineage>
        <taxon>Eukaryota</taxon>
        <taxon>Sar</taxon>
        <taxon>Stramenopiles</taxon>
        <taxon>Oomycota</taxon>
        <taxon>Peronosporomycetes</taxon>
        <taxon>Albuginales</taxon>
        <taxon>Albuginaceae</taxon>
        <taxon>Albugo</taxon>
    </lineage>
</organism>
<accession>F0WQN1</accession>
<protein>
    <submittedName>
        <fullName evidence="1">AlNc14C201G8693 protein</fullName>
    </submittedName>
</protein>
<gene>
    <name evidence="1" type="primary">AlNc14C201G8693</name>
    <name evidence="1" type="ORF">ALNC14_097840</name>
</gene>
<dbReference type="AlphaFoldDB" id="F0WQN1"/>
<reference evidence="1" key="1">
    <citation type="journal article" date="2011" name="PLoS Biol.">
        <title>Gene gain and loss during evolution of obligate parasitism in the white rust pathogen of Arabidopsis thaliana.</title>
        <authorList>
            <person name="Kemen E."/>
            <person name="Gardiner A."/>
            <person name="Schultz-Larsen T."/>
            <person name="Kemen A.C."/>
            <person name="Balmuth A.L."/>
            <person name="Robert-Seilaniantz A."/>
            <person name="Bailey K."/>
            <person name="Holub E."/>
            <person name="Studholme D.J."/>
            <person name="Maclean D."/>
            <person name="Jones J.D."/>
        </authorList>
    </citation>
    <scope>NUCLEOTIDE SEQUENCE</scope>
</reference>
<dbReference type="EMBL" id="FR824246">
    <property type="protein sequence ID" value="CCA23640.1"/>
    <property type="molecule type" value="Genomic_DNA"/>
</dbReference>
<evidence type="ECO:0000313" key="1">
    <source>
        <dbReference type="EMBL" id="CCA23640.1"/>
    </source>
</evidence>